<organism evidence="14 15">
    <name type="scientific">Aureobasidium uvarum</name>
    <dbReference type="NCBI Taxonomy" id="2773716"/>
    <lineage>
        <taxon>Eukaryota</taxon>
        <taxon>Fungi</taxon>
        <taxon>Dikarya</taxon>
        <taxon>Ascomycota</taxon>
        <taxon>Pezizomycotina</taxon>
        <taxon>Dothideomycetes</taxon>
        <taxon>Dothideomycetidae</taxon>
        <taxon>Dothideales</taxon>
        <taxon>Saccotheciaceae</taxon>
        <taxon>Aureobasidium</taxon>
    </lineage>
</organism>
<feature type="active site" description="Glycyl thioester intermediate" evidence="10">
    <location>
        <position position="611"/>
    </location>
</feature>
<dbReference type="FunFam" id="3.40.50.12550:FF:000001">
    <property type="entry name" value="Ubiquitin-activating enzyme E1 1"/>
    <property type="match status" value="1"/>
</dbReference>
<comment type="similarity">
    <text evidence="3 11">Belongs to the ubiquitin-activating E1 family.</text>
</comment>
<dbReference type="InterPro" id="IPR000011">
    <property type="entry name" value="UBQ/SUMO-activ_enz_E1-like"/>
</dbReference>
<dbReference type="Gene3D" id="3.10.290.60">
    <property type="entry name" value="Ubiquitin-activating enzyme E1, UFD domain"/>
    <property type="match status" value="1"/>
</dbReference>
<dbReference type="InterPro" id="IPR018965">
    <property type="entry name" value="Ub-activating_enz_E1_C"/>
</dbReference>
<reference evidence="14" key="1">
    <citation type="submission" date="2020-06" db="EMBL/GenBank/DDBJ databases">
        <authorList>
            <person name="Onetto C."/>
        </authorList>
    </citation>
    <scope>NUCLEOTIDE SEQUENCE</scope>
</reference>
<dbReference type="Gene3D" id="2.40.30.180">
    <property type="entry name" value="Ubiquitin-activating enzyme E1, FCCH domain"/>
    <property type="match status" value="1"/>
</dbReference>
<dbReference type="EMBL" id="CAINUL010000008">
    <property type="protein sequence ID" value="CAD0111089.1"/>
    <property type="molecule type" value="Genomic_DNA"/>
</dbReference>
<dbReference type="GO" id="GO:0004839">
    <property type="term" value="F:ubiquitin activating enzyme activity"/>
    <property type="evidence" value="ECO:0007669"/>
    <property type="project" value="UniProtKB-EC"/>
</dbReference>
<dbReference type="Proteomes" id="UP000745764">
    <property type="component" value="Unassembled WGS sequence"/>
</dbReference>
<dbReference type="Pfam" id="PF10585">
    <property type="entry name" value="UBA_E1_SCCH"/>
    <property type="match status" value="1"/>
</dbReference>
<dbReference type="FunFam" id="2.40.30.180:FF:000001">
    <property type="entry name" value="ubiquitin-like modifier-activating enzyme 1"/>
    <property type="match status" value="1"/>
</dbReference>
<dbReference type="Pfam" id="PF00899">
    <property type="entry name" value="ThiF"/>
    <property type="match status" value="1"/>
</dbReference>
<dbReference type="Pfam" id="PF09358">
    <property type="entry name" value="E1_UFD"/>
    <property type="match status" value="1"/>
</dbReference>
<dbReference type="NCBIfam" id="TIGR01408">
    <property type="entry name" value="Ube1"/>
    <property type="match status" value="1"/>
</dbReference>
<sequence length="1039" mass="115528">DMLTQIQDTKMDVDSPAAAVEQLKEANGEIDESLYSRQLYVLGHEAMKRMGSSNILVVGLRGLGVEIAKNIALAGVKSLTLYDPKPAQIQDLSSQFFLHPNDVGKPRAQVTVPRVSELNPYTPVNLLKSTSITDDLSQLKDFQCIVLTDTPLKDQLLISDYCHNNGIYLVIADTFGLFGTIFTDFGKNFTIGDYNGENPVSGIIADIDSDGIVSALDETRHGLEDGDFVTFTEVEGMDALNDSAPRKITVKGPYTFSIGDVSGLGDYKRGGLYTQVKMPKFLDFEPLSQQLKKPELMMSDFAKFDRPAQLHVGFQALHAFNDKHGHFPKPHNEQDAAELLKLAQEMAGSGDEKIELDEKVIRELSYQAQGDLSPMAAFFGGLAAQEVLKSVSGKFHPIVQWLYFDALEAVPTSVKRSEELCKPTGTRYDGQIAVFGKEFQEKLANNQQFLVGAGAIGCEMLKNWAMVGLATGPKGKITVTDMDQIERSNLNRQFLFRSKDVGQLKSESATRAVQAMNPDLQGKIESMKDRVGQDTEHLFNEDFWNGLDGVTNALDNVDARTYVDRRCVFFQKPLLDSGTLGTKGNTQVVLPRITESYSSSQDPPEQSFPMCTLRSFPNRIEHTIAWAKDLFHTYFAGPAEIVNAYITQPDYLGAALKQSGNEKQTLETLKEFLVTDKPETYEDCVKWARSQFEKQYNNAIQQLLYNFPKDAKTSSGQPFWSGPKRAPDPLKYDPSNDTHFTFILSAANLHAFNYGISQKGVKDKAEIDQLVDDMIIEDFKPDPGVKIQASENEPDPNGPSASMDDNDELDNIAKSLPSPKTLGGFKLTPVEFEKDDDSNFHIDFITAASNLRAENYKIVNADRHKTKFIAGKIIPAIATTTALVTGLVVLELFKIIDGKDDIEQYKNGFINLALPFFGFSEPIASPKGKYQGKNGEVVIDKLWDRFDTDDVTLEQFLKNFADKGLEITMISSGVSLLYASFYPAAKNKDRLPLKLSELVETISKKPIPEHQKNVIFEITAEDTTEEDVEIPYVRLVLKK</sequence>
<dbReference type="EC" id="6.2.1.45" evidence="4"/>
<dbReference type="Pfam" id="PF16190">
    <property type="entry name" value="E1_FCCH"/>
    <property type="match status" value="1"/>
</dbReference>
<evidence type="ECO:0000256" key="7">
    <source>
        <dbReference type="ARBA" id="ARBA00022786"/>
    </source>
</evidence>
<evidence type="ECO:0000256" key="8">
    <source>
        <dbReference type="ARBA" id="ARBA00022840"/>
    </source>
</evidence>
<evidence type="ECO:0000256" key="6">
    <source>
        <dbReference type="ARBA" id="ARBA00022741"/>
    </source>
</evidence>
<evidence type="ECO:0000256" key="5">
    <source>
        <dbReference type="ARBA" id="ARBA00022598"/>
    </source>
</evidence>
<dbReference type="InterPro" id="IPR032420">
    <property type="entry name" value="E1_4HB"/>
</dbReference>
<evidence type="ECO:0000256" key="10">
    <source>
        <dbReference type="PROSITE-ProRule" id="PRU10132"/>
    </source>
</evidence>
<dbReference type="CDD" id="cd01490">
    <property type="entry name" value="Ube1_repeat2"/>
    <property type="match status" value="1"/>
</dbReference>
<evidence type="ECO:0000259" key="13">
    <source>
        <dbReference type="SMART" id="SM00985"/>
    </source>
</evidence>
<dbReference type="InterPro" id="IPR045886">
    <property type="entry name" value="ThiF/MoeB/HesA"/>
</dbReference>
<dbReference type="GO" id="GO:0005634">
    <property type="term" value="C:nucleus"/>
    <property type="evidence" value="ECO:0007669"/>
    <property type="project" value="TreeGrafter"/>
</dbReference>
<dbReference type="Pfam" id="PF16191">
    <property type="entry name" value="E1_4HB"/>
    <property type="match status" value="1"/>
</dbReference>
<dbReference type="GO" id="GO:0005524">
    <property type="term" value="F:ATP binding"/>
    <property type="evidence" value="ECO:0007669"/>
    <property type="project" value="UniProtKB-KW"/>
</dbReference>
<keyword evidence="6 11" id="KW-0547">Nucleotide-binding</keyword>
<dbReference type="GO" id="GO:0006511">
    <property type="term" value="P:ubiquitin-dependent protein catabolic process"/>
    <property type="evidence" value="ECO:0007669"/>
    <property type="project" value="TreeGrafter"/>
</dbReference>
<evidence type="ECO:0000256" key="9">
    <source>
        <dbReference type="ARBA" id="ARBA00073786"/>
    </source>
</evidence>
<gene>
    <name evidence="14" type="ORF">AWRI4620_LOCUS5344</name>
</gene>
<dbReference type="Gene3D" id="3.50.50.80">
    <property type="entry name" value="Ubiquitin-activating enzyme E1, inactive adenylation domain, subdomain 1"/>
    <property type="match status" value="1"/>
</dbReference>
<comment type="pathway">
    <text evidence="2">Protein modification; protein ubiquitination.</text>
</comment>
<dbReference type="AlphaFoldDB" id="A0A9N8PSE8"/>
<dbReference type="PANTHER" id="PTHR10953">
    <property type="entry name" value="UBIQUITIN-ACTIVATING ENZYME E1"/>
    <property type="match status" value="1"/>
</dbReference>
<keyword evidence="7 11" id="KW-0833">Ubl conjugation pathway</keyword>
<proteinExistence type="inferred from homology"/>
<dbReference type="FunFam" id="3.10.290.60:FF:000002">
    <property type="entry name" value="Ubiquitin-like modifier-activating enzyme 1"/>
    <property type="match status" value="1"/>
</dbReference>
<evidence type="ECO:0000313" key="15">
    <source>
        <dbReference type="Proteomes" id="UP000745764"/>
    </source>
</evidence>
<dbReference type="FunFam" id="1.10.10.2660:FF:000001">
    <property type="entry name" value="Ubiquitin-activating enzyme E1 1"/>
    <property type="match status" value="1"/>
</dbReference>
<dbReference type="OrthoDB" id="10252231at2759"/>
<evidence type="ECO:0000256" key="4">
    <source>
        <dbReference type="ARBA" id="ARBA00012990"/>
    </source>
</evidence>
<dbReference type="PRINTS" id="PR01849">
    <property type="entry name" value="UBIQUITINACT"/>
</dbReference>
<dbReference type="InterPro" id="IPR042302">
    <property type="entry name" value="E1_FCCH_sf"/>
</dbReference>
<dbReference type="InterPro" id="IPR035985">
    <property type="entry name" value="Ubiquitin-activating_enz"/>
</dbReference>
<comment type="catalytic activity">
    <reaction evidence="1">
        <text>ATP + ubiquitin + [E1 ubiquitin-activating enzyme]-L-cysteine = AMP + diphosphate + S-ubiquitinyl-[E1 ubiquitin-activating enzyme]-L-cysteine.</text>
        <dbReference type="EC" id="6.2.1.45"/>
    </reaction>
</comment>
<dbReference type="FunFam" id="3.50.50.80:FF:000001">
    <property type="entry name" value="ubiquitin-like modifier-activating enzyme 1"/>
    <property type="match status" value="1"/>
</dbReference>
<feature type="domain" description="Ubiquitin-activating enzyme E1 C-terminal" evidence="13">
    <location>
        <begin position="905"/>
        <end position="1033"/>
    </location>
</feature>
<keyword evidence="15" id="KW-1185">Reference proteome</keyword>
<dbReference type="InterPro" id="IPR018075">
    <property type="entry name" value="UBQ-activ_enz_E1"/>
</dbReference>
<keyword evidence="8 11" id="KW-0067">ATP-binding</keyword>
<feature type="region of interest" description="Disordered" evidence="12">
    <location>
        <begin position="784"/>
        <end position="816"/>
    </location>
</feature>
<dbReference type="GO" id="GO:0006974">
    <property type="term" value="P:DNA damage response"/>
    <property type="evidence" value="ECO:0007669"/>
    <property type="project" value="TreeGrafter"/>
</dbReference>
<dbReference type="Gene3D" id="1.10.10.2660">
    <property type="entry name" value="Ubiquitin-activating enzyme E1, SCCH domain"/>
    <property type="match status" value="1"/>
</dbReference>
<dbReference type="GO" id="GO:0005737">
    <property type="term" value="C:cytoplasm"/>
    <property type="evidence" value="ECO:0007669"/>
    <property type="project" value="TreeGrafter"/>
</dbReference>
<comment type="caution">
    <text evidence="14">The sequence shown here is derived from an EMBL/GenBank/DDBJ whole genome shotgun (WGS) entry which is preliminary data.</text>
</comment>
<dbReference type="SMART" id="SM00985">
    <property type="entry name" value="UBA_e1_C"/>
    <property type="match status" value="1"/>
</dbReference>
<dbReference type="SUPFAM" id="SSF69572">
    <property type="entry name" value="Activating enzymes of the ubiquitin-like proteins"/>
    <property type="match status" value="2"/>
</dbReference>
<evidence type="ECO:0000256" key="12">
    <source>
        <dbReference type="SAM" id="MobiDB-lite"/>
    </source>
</evidence>
<dbReference type="InterPro" id="IPR019572">
    <property type="entry name" value="UBA_E1_SCCH"/>
</dbReference>
<feature type="non-terminal residue" evidence="14">
    <location>
        <position position="1"/>
    </location>
</feature>
<dbReference type="CDD" id="cd01491">
    <property type="entry name" value="Ube1_repeat1"/>
    <property type="match status" value="1"/>
</dbReference>
<evidence type="ECO:0000256" key="2">
    <source>
        <dbReference type="ARBA" id="ARBA00004906"/>
    </source>
</evidence>
<dbReference type="PANTHER" id="PTHR10953:SF4">
    <property type="entry name" value="UBIQUITIN-ACTIVATING ENZYME E1 C-TERMINAL DOMAIN-CONTAINING PROTEIN"/>
    <property type="match status" value="1"/>
</dbReference>
<protein>
    <recommendedName>
        <fullName evidence="9">Ubiquitin-activating enzyme E1 1</fullName>
        <ecNumber evidence="4">6.2.1.45</ecNumber>
    </recommendedName>
</protein>
<evidence type="ECO:0000313" key="14">
    <source>
        <dbReference type="EMBL" id="CAD0111089.1"/>
    </source>
</evidence>
<evidence type="ECO:0000256" key="3">
    <source>
        <dbReference type="ARBA" id="ARBA00005673"/>
    </source>
</evidence>
<dbReference type="InterPro" id="IPR038252">
    <property type="entry name" value="UBA_E1_C_sf"/>
</dbReference>
<evidence type="ECO:0000256" key="1">
    <source>
        <dbReference type="ARBA" id="ARBA00000488"/>
    </source>
</evidence>
<keyword evidence="5 11" id="KW-0436">Ligase</keyword>
<evidence type="ECO:0000256" key="11">
    <source>
        <dbReference type="RuleBase" id="RU000519"/>
    </source>
</evidence>
<name>A0A9N8PSE8_9PEZI</name>
<dbReference type="Gene3D" id="3.40.50.12550">
    <property type="entry name" value="Ubiquitin-activating enzyme E1, inactive adenylation domain, subdomain 2"/>
    <property type="match status" value="1"/>
</dbReference>
<dbReference type="InterPro" id="IPR042449">
    <property type="entry name" value="Ub-E1_IAD_1"/>
</dbReference>
<accession>A0A9N8PSE8</accession>
<dbReference type="InterPro" id="IPR033127">
    <property type="entry name" value="UBQ-activ_enz_E1_Cys_AS"/>
</dbReference>
<dbReference type="InterPro" id="IPR000594">
    <property type="entry name" value="ThiF_NAD_FAD-bd"/>
</dbReference>
<dbReference type="Gene3D" id="3.40.50.720">
    <property type="entry name" value="NAD(P)-binding Rossmann-like Domain"/>
    <property type="match status" value="1"/>
</dbReference>
<dbReference type="PROSITE" id="PS00865">
    <property type="entry name" value="UBIQUITIN_ACTIVAT_2"/>
    <property type="match status" value="1"/>
</dbReference>
<dbReference type="FunFam" id="3.40.50.720:FF:000015">
    <property type="entry name" value="Ubiquitin-activating enzyme E1 1"/>
    <property type="match status" value="1"/>
</dbReference>
<dbReference type="InterPro" id="IPR042063">
    <property type="entry name" value="Ubi_acti_E1_SCCH"/>
</dbReference>
<dbReference type="InterPro" id="IPR032418">
    <property type="entry name" value="E1_FCCH"/>
</dbReference>